<dbReference type="Proteomes" id="UP000187891">
    <property type="component" value="Unassembled WGS sequence"/>
</dbReference>
<dbReference type="STRING" id="1907666.DSM25559_4965"/>
<dbReference type="PROSITE" id="PS50887">
    <property type="entry name" value="GGDEF"/>
    <property type="match status" value="1"/>
</dbReference>
<dbReference type="GO" id="GO:0071111">
    <property type="term" value="F:cyclic-guanylate-specific phosphodiesterase activity"/>
    <property type="evidence" value="ECO:0007669"/>
    <property type="project" value="UniProtKB-EC"/>
</dbReference>
<name>A0A1R3U220_9HYPH</name>
<dbReference type="SUPFAM" id="SSF141868">
    <property type="entry name" value="EAL domain-like"/>
    <property type="match status" value="1"/>
</dbReference>
<dbReference type="Pfam" id="PF00990">
    <property type="entry name" value="GGDEF"/>
    <property type="match status" value="1"/>
</dbReference>
<dbReference type="InterPro" id="IPR043128">
    <property type="entry name" value="Rev_trsase/Diguanyl_cyclase"/>
</dbReference>
<keyword evidence="1" id="KW-0812">Transmembrane</keyword>
<evidence type="ECO:0000313" key="5">
    <source>
        <dbReference type="Proteomes" id="UP000187891"/>
    </source>
</evidence>
<dbReference type="InterPro" id="IPR000160">
    <property type="entry name" value="GGDEF_dom"/>
</dbReference>
<dbReference type="EC" id="3.1.4.52" evidence="4"/>
<keyword evidence="4" id="KW-0378">Hydrolase</keyword>
<dbReference type="InterPro" id="IPR001633">
    <property type="entry name" value="EAL_dom"/>
</dbReference>
<proteinExistence type="predicted"/>
<feature type="transmembrane region" description="Helical" evidence="1">
    <location>
        <begin position="174"/>
        <end position="198"/>
    </location>
</feature>
<dbReference type="Gene3D" id="3.20.20.450">
    <property type="entry name" value="EAL domain"/>
    <property type="match status" value="1"/>
</dbReference>
<keyword evidence="1" id="KW-0472">Membrane</keyword>
<dbReference type="EMBL" id="FMUE01000021">
    <property type="protein sequence ID" value="SCX35409.1"/>
    <property type="molecule type" value="Genomic_DNA"/>
</dbReference>
<dbReference type="SUPFAM" id="SSF55073">
    <property type="entry name" value="Nucleotide cyclase"/>
    <property type="match status" value="1"/>
</dbReference>
<accession>A0A1R3U220</accession>
<dbReference type="SMART" id="SM00052">
    <property type="entry name" value="EAL"/>
    <property type="match status" value="1"/>
</dbReference>
<evidence type="ECO:0000259" key="3">
    <source>
        <dbReference type="PROSITE" id="PS50887"/>
    </source>
</evidence>
<dbReference type="CDD" id="cd01948">
    <property type="entry name" value="EAL"/>
    <property type="match status" value="1"/>
</dbReference>
<dbReference type="InterPro" id="IPR052155">
    <property type="entry name" value="Biofilm_reg_signaling"/>
</dbReference>
<dbReference type="Gene3D" id="3.30.70.270">
    <property type="match status" value="1"/>
</dbReference>
<feature type="domain" description="EAL" evidence="2">
    <location>
        <begin position="374"/>
        <end position="624"/>
    </location>
</feature>
<protein>
    <submittedName>
        <fullName evidence="4">Cyclic di-GMP phosphodiesterase Gmr</fullName>
        <ecNumber evidence="4">3.1.4.52</ecNumber>
    </submittedName>
</protein>
<dbReference type="InterPro" id="IPR035919">
    <property type="entry name" value="EAL_sf"/>
</dbReference>
<feature type="transmembrane region" description="Helical" evidence="1">
    <location>
        <begin position="20"/>
        <end position="42"/>
    </location>
</feature>
<feature type="domain" description="GGDEF" evidence="3">
    <location>
        <begin position="232"/>
        <end position="365"/>
    </location>
</feature>
<evidence type="ECO:0000259" key="2">
    <source>
        <dbReference type="PROSITE" id="PS50883"/>
    </source>
</evidence>
<dbReference type="AlphaFoldDB" id="A0A1R3U220"/>
<dbReference type="InterPro" id="IPR029787">
    <property type="entry name" value="Nucleotide_cyclase"/>
</dbReference>
<dbReference type="RefSeq" id="WP_077122894.1">
    <property type="nucleotide sequence ID" value="NZ_FMUE01000021.1"/>
</dbReference>
<reference evidence="5" key="1">
    <citation type="submission" date="2016-10" db="EMBL/GenBank/DDBJ databases">
        <authorList>
            <person name="Wibberg D."/>
        </authorList>
    </citation>
    <scope>NUCLEOTIDE SEQUENCE [LARGE SCALE GENOMIC DNA]</scope>
</reference>
<dbReference type="CDD" id="cd01949">
    <property type="entry name" value="GGDEF"/>
    <property type="match status" value="1"/>
</dbReference>
<dbReference type="SMART" id="SM00267">
    <property type="entry name" value="GGDEF"/>
    <property type="match status" value="1"/>
</dbReference>
<dbReference type="PROSITE" id="PS50883">
    <property type="entry name" value="EAL"/>
    <property type="match status" value="1"/>
</dbReference>
<sequence>MKALGEKIDLPIRYRRLKTALTLVTSMLALIAVGSSFLAFSYQRHIIEASRYNSTFDLGQTAVELLRLQFALKESEISRDIRDVSFRLNILTNRLKILSSSPANSEPKQKAMLENLTEAVSTLEPLVVEPHSPAAMRNAVALLQPFVAPVLRLGSISHASVGDEIQQNQSQLSIIFATICFVTMTFVAFGTVLLWFVFRQNAKLDRVLRVDPLTGIANRVGFSASISMKSDVEQALIVLDVDHFKTINDTLGHACGDQLLIGLSQRLATACRGAKVIARIGGDEFAILYSGPNAVNEATKCCERILLETCAPFKIDGRLVSATVSLGIGSVGVNPDHGSTLFKNADIALYEAKKSGRNRFTTFHPDMNQQLTRWQHLQKDLGDAIENGELFLLFQPIVDLATGSTRGFEALVRWQHRKLGLISPTEFIPIAEESGQIGPIGAWVIDAACHQAAVLPTETFIAVNVSAAQLTNPSLVLHTRACLTRHCVSPQRLEIEITESTLIENDERALAVLHELRRMGCRISLDDFGTGYASLSYLRRFPFDKIKIDQSFLRGASHREEGIAIIAGTCDLAHRLNLTIVAEGIETEEDLGIVRAAGSHQGQGYLFDKPLTAKESVDRTASKIRSPVHERCGSFG</sequence>
<dbReference type="PANTHER" id="PTHR44757:SF2">
    <property type="entry name" value="BIOFILM ARCHITECTURE MAINTENANCE PROTEIN MBAA"/>
    <property type="match status" value="1"/>
</dbReference>
<evidence type="ECO:0000256" key="1">
    <source>
        <dbReference type="SAM" id="Phobius"/>
    </source>
</evidence>
<dbReference type="PANTHER" id="PTHR44757">
    <property type="entry name" value="DIGUANYLATE CYCLASE DGCP"/>
    <property type="match status" value="1"/>
</dbReference>
<keyword evidence="1" id="KW-1133">Transmembrane helix</keyword>
<dbReference type="NCBIfam" id="TIGR00254">
    <property type="entry name" value="GGDEF"/>
    <property type="match status" value="1"/>
</dbReference>
<gene>
    <name evidence="4" type="primary">gmr_10</name>
    <name evidence="4" type="ORF">DSM25559_4965</name>
</gene>
<dbReference type="Pfam" id="PF00563">
    <property type="entry name" value="EAL"/>
    <property type="match status" value="1"/>
</dbReference>
<organism evidence="4 5">
    <name type="scientific">Agrobacterium rosae</name>
    <dbReference type="NCBI Taxonomy" id="1972867"/>
    <lineage>
        <taxon>Bacteria</taxon>
        <taxon>Pseudomonadati</taxon>
        <taxon>Pseudomonadota</taxon>
        <taxon>Alphaproteobacteria</taxon>
        <taxon>Hyphomicrobiales</taxon>
        <taxon>Rhizobiaceae</taxon>
        <taxon>Rhizobium/Agrobacterium group</taxon>
        <taxon>Agrobacterium</taxon>
    </lineage>
</organism>
<evidence type="ECO:0000313" key="4">
    <source>
        <dbReference type="EMBL" id="SCX35409.1"/>
    </source>
</evidence>